<dbReference type="Gene3D" id="1.20.1250.20">
    <property type="entry name" value="MFS general substrate transporter like domains"/>
    <property type="match status" value="3"/>
</dbReference>
<dbReference type="GO" id="GO:0008028">
    <property type="term" value="F:monocarboxylic acid transmembrane transporter activity"/>
    <property type="evidence" value="ECO:0007669"/>
    <property type="project" value="TreeGrafter"/>
</dbReference>
<feature type="transmembrane region" description="Helical" evidence="2">
    <location>
        <begin position="144"/>
        <end position="164"/>
    </location>
</feature>
<feature type="region of interest" description="Disordered" evidence="1">
    <location>
        <begin position="435"/>
        <end position="470"/>
    </location>
</feature>
<dbReference type="Proteomes" id="UP000887116">
    <property type="component" value="Unassembled WGS sequence"/>
</dbReference>
<dbReference type="EMBL" id="BMAO01030940">
    <property type="protein sequence ID" value="GFQ71337.1"/>
    <property type="molecule type" value="Genomic_DNA"/>
</dbReference>
<feature type="transmembrane region" description="Helical" evidence="2">
    <location>
        <begin position="745"/>
        <end position="767"/>
    </location>
</feature>
<dbReference type="InterPro" id="IPR036259">
    <property type="entry name" value="MFS_trans_sf"/>
</dbReference>
<keyword evidence="3" id="KW-0732">Signal</keyword>
<protein>
    <recommendedName>
        <fullName evidence="6">Monocarboxylate transporter</fullName>
    </recommendedName>
</protein>
<dbReference type="InterPro" id="IPR011701">
    <property type="entry name" value="MFS"/>
</dbReference>
<evidence type="ECO:0000256" key="3">
    <source>
        <dbReference type="SAM" id="SignalP"/>
    </source>
</evidence>
<feature type="transmembrane region" description="Helical" evidence="2">
    <location>
        <begin position="714"/>
        <end position="733"/>
    </location>
</feature>
<dbReference type="InterPro" id="IPR050327">
    <property type="entry name" value="Proton-linked_MCT"/>
</dbReference>
<feature type="transmembrane region" description="Helical" evidence="2">
    <location>
        <begin position="624"/>
        <end position="641"/>
    </location>
</feature>
<dbReference type="AlphaFoldDB" id="A0A8X6F6D2"/>
<feature type="transmembrane region" description="Helical" evidence="2">
    <location>
        <begin position="78"/>
        <end position="103"/>
    </location>
</feature>
<evidence type="ECO:0000256" key="1">
    <source>
        <dbReference type="SAM" id="MobiDB-lite"/>
    </source>
</evidence>
<accession>A0A8X6F6D2</accession>
<dbReference type="Pfam" id="PF07690">
    <property type="entry name" value="MFS_1"/>
    <property type="match status" value="1"/>
</dbReference>
<feature type="transmembrane region" description="Helical" evidence="2">
    <location>
        <begin position="653"/>
        <end position="673"/>
    </location>
</feature>
<keyword evidence="2" id="KW-0472">Membrane</keyword>
<keyword evidence="2" id="KW-0812">Transmembrane</keyword>
<feature type="transmembrane region" description="Helical" evidence="2">
    <location>
        <begin position="200"/>
        <end position="223"/>
    </location>
</feature>
<name>A0A8X6F6D2_TRICU</name>
<feature type="signal peptide" evidence="3">
    <location>
        <begin position="1"/>
        <end position="15"/>
    </location>
</feature>
<evidence type="ECO:0008006" key="6">
    <source>
        <dbReference type="Google" id="ProtNLM"/>
    </source>
</evidence>
<keyword evidence="2" id="KW-1133">Transmembrane helix</keyword>
<dbReference type="OrthoDB" id="6435476at2759"/>
<sequence length="777" mass="86533">MLSGALLHTLPVCLILRILDQPRSSSLQTVETADCLNEHETKLNQNSFEEHSISQPSEVSGQKVASTLSGFKLLLDPVFFVIMFTQSLLLYVNVAILTIFVDISRDHGVSTENEVYPLIGFSVADAIGRVFLGSVTDGGYLTKMNFSALCFAAIGLLITVFVWIKGFAMVMFFSLFCGLFNGGLFMIGPSMCMHYVEDKYYSFAIASRYFLYAPLSFTQAPFIGYFRDTLQSYDGLLYILIGICYFEVEIHTWLRNYLRIIFPFKMKIDFLDTKRKCLILGLICFIAFLILGISRLSGLLFVACMARYDTGRKQASLPFILGYTIRNVSGPFVGYLGKRFGLVTVTVLGCLLSTVGVGACFFAQNIVAVIFLWGIIYGLGCGMGTSLLPLILSQYFEKHVDKANGIYSGGACIGAFILPVIADKLIAEYGTSGITSESPKESHLHEEKRDINSEKNIESSEHGNGTPSELFKIPNESVFYIDIHQKKYKTQSKYNEEHKYSKPFNKTATQNDKEAEIKLSEIKTVAEDINTNLPVVLRDVAESDNIEESELSQSSLYSKYLKKYESSSSGPNRESTSNSFHVFLDVAYILILLIQGFMLIVITTLWTVIVDASMDKGITKQEGVYILICMGITDTIGRFCLGYITDGGRMSKINFQILCAAGLGVFHILFIFLEGFIMVIIAVGFAGLFTAGHIMIGVGIISQCIGKEYVTMAIASRYFAFALMSFTQAPMIGFFREKLNSYDGLFILLTVICGICIVLTWFTPIAARRRNKKKQLR</sequence>
<feature type="transmembrane region" description="Helical" evidence="2">
    <location>
        <begin position="370"/>
        <end position="392"/>
    </location>
</feature>
<feature type="transmembrane region" description="Helical" evidence="2">
    <location>
        <begin position="170"/>
        <end position="188"/>
    </location>
</feature>
<feature type="compositionally biased region" description="Basic and acidic residues" evidence="1">
    <location>
        <begin position="438"/>
        <end position="461"/>
    </location>
</feature>
<feature type="transmembrane region" description="Helical" evidence="2">
    <location>
        <begin position="235"/>
        <end position="258"/>
    </location>
</feature>
<feature type="transmembrane region" description="Helical" evidence="2">
    <location>
        <begin position="404"/>
        <end position="422"/>
    </location>
</feature>
<dbReference type="SUPFAM" id="SSF103473">
    <property type="entry name" value="MFS general substrate transporter"/>
    <property type="match status" value="2"/>
</dbReference>
<keyword evidence="5" id="KW-1185">Reference proteome</keyword>
<evidence type="ECO:0000256" key="2">
    <source>
        <dbReference type="SAM" id="Phobius"/>
    </source>
</evidence>
<organism evidence="4 5">
    <name type="scientific">Trichonephila clavata</name>
    <name type="common">Joro spider</name>
    <name type="synonym">Nephila clavata</name>
    <dbReference type="NCBI Taxonomy" id="2740835"/>
    <lineage>
        <taxon>Eukaryota</taxon>
        <taxon>Metazoa</taxon>
        <taxon>Ecdysozoa</taxon>
        <taxon>Arthropoda</taxon>
        <taxon>Chelicerata</taxon>
        <taxon>Arachnida</taxon>
        <taxon>Araneae</taxon>
        <taxon>Araneomorphae</taxon>
        <taxon>Entelegynae</taxon>
        <taxon>Araneoidea</taxon>
        <taxon>Nephilidae</taxon>
        <taxon>Trichonephila</taxon>
    </lineage>
</organism>
<gene>
    <name evidence="4" type="primary">AVEN_32663_1</name>
    <name evidence="4" type="ORF">TNCT_142231</name>
</gene>
<dbReference type="PANTHER" id="PTHR11360">
    <property type="entry name" value="MONOCARBOXYLATE TRANSPORTER"/>
    <property type="match status" value="1"/>
</dbReference>
<feature type="chain" id="PRO_5036499241" description="Monocarboxylate transporter" evidence="3">
    <location>
        <begin position="16"/>
        <end position="777"/>
    </location>
</feature>
<feature type="transmembrane region" description="Helical" evidence="2">
    <location>
        <begin position="340"/>
        <end position="363"/>
    </location>
</feature>
<feature type="transmembrane region" description="Helical" evidence="2">
    <location>
        <begin position="582"/>
        <end position="609"/>
    </location>
</feature>
<evidence type="ECO:0000313" key="4">
    <source>
        <dbReference type="EMBL" id="GFQ71337.1"/>
    </source>
</evidence>
<reference evidence="4" key="1">
    <citation type="submission" date="2020-07" db="EMBL/GenBank/DDBJ databases">
        <title>Multicomponent nature underlies the extraordinary mechanical properties of spider dragline silk.</title>
        <authorList>
            <person name="Kono N."/>
            <person name="Nakamura H."/>
            <person name="Mori M."/>
            <person name="Yoshida Y."/>
            <person name="Ohtoshi R."/>
            <person name="Malay A.D."/>
            <person name="Moran D.A.P."/>
            <person name="Tomita M."/>
            <person name="Numata K."/>
            <person name="Arakawa K."/>
        </authorList>
    </citation>
    <scope>NUCLEOTIDE SEQUENCE</scope>
</reference>
<proteinExistence type="predicted"/>
<feature type="transmembrane region" description="Helical" evidence="2">
    <location>
        <begin position="278"/>
        <end position="308"/>
    </location>
</feature>
<feature type="transmembrane region" description="Helical" evidence="2">
    <location>
        <begin position="679"/>
        <end position="702"/>
    </location>
</feature>
<dbReference type="PANTHER" id="PTHR11360:SF303">
    <property type="entry name" value="MAJOR FACILITATOR SUPERFAMILY (MFS) PROFILE DOMAIN-CONTAINING PROTEIN"/>
    <property type="match status" value="1"/>
</dbReference>
<evidence type="ECO:0000313" key="5">
    <source>
        <dbReference type="Proteomes" id="UP000887116"/>
    </source>
</evidence>
<comment type="caution">
    <text evidence="4">The sequence shown here is derived from an EMBL/GenBank/DDBJ whole genome shotgun (WGS) entry which is preliminary data.</text>
</comment>